<dbReference type="Proteomes" id="UP000468990">
    <property type="component" value="Unassembled WGS sequence"/>
</dbReference>
<dbReference type="EMBL" id="WKKG01000008">
    <property type="protein sequence ID" value="MRX69453.1"/>
    <property type="molecule type" value="Genomic_DNA"/>
</dbReference>
<dbReference type="Pfam" id="PF18370">
    <property type="entry name" value="RGI_lyase"/>
    <property type="match status" value="1"/>
</dbReference>
<evidence type="ECO:0000259" key="3">
    <source>
        <dbReference type="Pfam" id="PF21348"/>
    </source>
</evidence>
<dbReference type="Gene3D" id="2.60.40.10">
    <property type="entry name" value="Immunoglobulins"/>
    <property type="match status" value="1"/>
</dbReference>
<keyword evidence="1" id="KW-0732">Signal</keyword>
<dbReference type="AlphaFoldDB" id="A0A521F3P4"/>
<dbReference type="Pfam" id="PF21348">
    <property type="entry name" value="RGL11_C"/>
    <property type="match status" value="1"/>
</dbReference>
<dbReference type="PANTHER" id="PTHR43118:SF1">
    <property type="entry name" value="RHAMNOGALACTURONAN LYASE (EUROFUNG)"/>
    <property type="match status" value="1"/>
</dbReference>
<name>A0A521F3P4_9FLAO</name>
<keyword evidence="5" id="KW-0456">Lyase</keyword>
<dbReference type="GO" id="GO:0016829">
    <property type="term" value="F:lyase activity"/>
    <property type="evidence" value="ECO:0007669"/>
    <property type="project" value="UniProtKB-KW"/>
</dbReference>
<accession>A0A521F3P4</accession>
<dbReference type="OrthoDB" id="9802318at2"/>
<evidence type="ECO:0000313" key="4">
    <source>
        <dbReference type="EMBL" id="MRX69453.1"/>
    </source>
</evidence>
<dbReference type="InterPro" id="IPR013783">
    <property type="entry name" value="Ig-like_fold"/>
</dbReference>
<dbReference type="Proteomes" id="UP000317289">
    <property type="component" value="Unassembled WGS sequence"/>
</dbReference>
<sequence>MKKITLLILSLLSVSIFAQRQMENLDRGVIAIKDKDQFFIGWRVLGTDPDNLAFNLYRKSGNKKAVKLNDKPISGPTNFLDTKANVLEENTWFVKTVLKGKESDAKGSFTIPASSPDKDYLSIVLKPIEGYTANDLSVGDLDGDGKYDLIVHMTGKGHDNSHTGITDPPIFQAYTLEGKFLWQINLGKNIREGAHYTQFMVYDLDGDGIAELVCKTADGTTDSQNNVVGDASKDWVDRDPNSGTYGKILKGPEYLSVFDGRTGKLVTTVDYIAERGDLAGWGGHGGSGGNDTKGNRIDRFTACVAYLDGVHPSVVMCRGYYGRTVLAAWDFKNGKLTSRWVFDSKDSENPYSGMGNHNLTVADVDNDGKDEIIYGSMCVDDNGQGLYTTGFRHGDAIHVSDLDPDLPGLEVFGIHEIENGTTGPGATIFAAKDGKVLFTGSINEDVGRGVADNIDPELGGAQFWYSGSPDLYDMKGKVVGKAPNSINFLIYWDGDTSRELLDSNHIDKYNKGRLFMATGAVSNNGTKSTPALSADIFGDWREELILRSEDNKELRVYSTIIPTNVRQYTLMHDPQYRLSIAWQNVGYNQPPHTSFYMGKDMKPVPKPNISLVKK</sequence>
<feature type="signal peptide" evidence="1">
    <location>
        <begin position="1"/>
        <end position="18"/>
    </location>
</feature>
<evidence type="ECO:0000313" key="6">
    <source>
        <dbReference type="Proteomes" id="UP000317289"/>
    </source>
</evidence>
<dbReference type="RefSeq" id="WP_142452224.1">
    <property type="nucleotide sequence ID" value="NZ_FXTA01000006.1"/>
</dbReference>
<dbReference type="PANTHER" id="PTHR43118">
    <property type="entry name" value="RHAMNOGALACTURONAN LYASE (EUROFUNG)"/>
    <property type="match status" value="1"/>
</dbReference>
<dbReference type="InterPro" id="IPR034641">
    <property type="entry name" value="RGL11"/>
</dbReference>
<evidence type="ECO:0000256" key="1">
    <source>
        <dbReference type="SAM" id="SignalP"/>
    </source>
</evidence>
<gene>
    <name evidence="4" type="ORF">GJU42_15880</name>
    <name evidence="5" type="ORF">SAMN06265349_106152</name>
</gene>
<evidence type="ECO:0000313" key="7">
    <source>
        <dbReference type="Proteomes" id="UP000468990"/>
    </source>
</evidence>
<feature type="domain" description="Rhamnogalacturonan lyase family 11 C-terminal" evidence="3">
    <location>
        <begin position="130"/>
        <end position="607"/>
    </location>
</feature>
<dbReference type="CDD" id="cd10318">
    <property type="entry name" value="RGL11"/>
    <property type="match status" value="1"/>
</dbReference>
<evidence type="ECO:0000259" key="2">
    <source>
        <dbReference type="Pfam" id="PF18370"/>
    </source>
</evidence>
<dbReference type="EMBL" id="FXTA01000006">
    <property type="protein sequence ID" value="SMO90231.1"/>
    <property type="molecule type" value="Genomic_DNA"/>
</dbReference>
<feature type="chain" id="PRO_5043206010" evidence="1">
    <location>
        <begin position="19"/>
        <end position="614"/>
    </location>
</feature>
<reference evidence="4 7" key="2">
    <citation type="submission" date="2019-11" db="EMBL/GenBank/DDBJ databases">
        <title>Flavobacterium resistens genome.</title>
        <authorList>
            <person name="Wilson V.M."/>
            <person name="Newman J.D."/>
        </authorList>
    </citation>
    <scope>NUCLEOTIDE SEQUENCE [LARGE SCALE GENOMIC DNA]</scope>
    <source>
        <strain evidence="4 7">DSM 19382</strain>
    </source>
</reference>
<reference evidence="5 6" key="1">
    <citation type="submission" date="2017-05" db="EMBL/GenBank/DDBJ databases">
        <authorList>
            <person name="Varghese N."/>
            <person name="Submissions S."/>
        </authorList>
    </citation>
    <scope>NUCLEOTIDE SEQUENCE [LARGE SCALE GENOMIC DNA]</scope>
    <source>
        <strain evidence="5 6">DSM 19382</strain>
    </source>
</reference>
<organism evidence="5 6">
    <name type="scientific">Flavobacterium resistens</name>
    <dbReference type="NCBI Taxonomy" id="443612"/>
    <lineage>
        <taxon>Bacteria</taxon>
        <taxon>Pseudomonadati</taxon>
        <taxon>Bacteroidota</taxon>
        <taxon>Flavobacteriia</taxon>
        <taxon>Flavobacteriales</taxon>
        <taxon>Flavobacteriaceae</taxon>
        <taxon>Flavobacterium</taxon>
    </lineage>
</organism>
<keyword evidence="7" id="KW-1185">Reference proteome</keyword>
<proteinExistence type="predicted"/>
<feature type="domain" description="Rhamnogalacturonan I lyase beta-sheet" evidence="2">
    <location>
        <begin position="20"/>
        <end position="107"/>
    </location>
</feature>
<evidence type="ECO:0000313" key="5">
    <source>
        <dbReference type="EMBL" id="SMO90231.1"/>
    </source>
</evidence>
<dbReference type="InterPro" id="IPR041624">
    <property type="entry name" value="RGI_lyase"/>
</dbReference>
<dbReference type="InterPro" id="IPR049366">
    <property type="entry name" value="RGL11_C"/>
</dbReference>
<protein>
    <submittedName>
        <fullName evidence="5">Rhamnogalacturonan endolyase</fullName>
    </submittedName>
</protein>
<dbReference type="SUPFAM" id="SSF69318">
    <property type="entry name" value="Integrin alpha N-terminal domain"/>
    <property type="match status" value="1"/>
</dbReference>
<dbReference type="InterPro" id="IPR028994">
    <property type="entry name" value="Integrin_alpha_N"/>
</dbReference>